<organism evidence="2 3">
    <name type="scientific">Lentinus tigrinus ALCF2SS1-6</name>
    <dbReference type="NCBI Taxonomy" id="1328759"/>
    <lineage>
        <taxon>Eukaryota</taxon>
        <taxon>Fungi</taxon>
        <taxon>Dikarya</taxon>
        <taxon>Basidiomycota</taxon>
        <taxon>Agaricomycotina</taxon>
        <taxon>Agaricomycetes</taxon>
        <taxon>Polyporales</taxon>
        <taxon>Polyporaceae</taxon>
        <taxon>Lentinus</taxon>
    </lineage>
</organism>
<protein>
    <submittedName>
        <fullName evidence="2">Uncharacterized protein</fullName>
    </submittedName>
</protein>
<proteinExistence type="predicted"/>
<feature type="region of interest" description="Disordered" evidence="1">
    <location>
        <begin position="38"/>
        <end position="81"/>
    </location>
</feature>
<accession>A0A5C2RZF5</accession>
<name>A0A5C2RZF5_9APHY</name>
<evidence type="ECO:0000313" key="3">
    <source>
        <dbReference type="Proteomes" id="UP000313359"/>
    </source>
</evidence>
<dbReference type="Proteomes" id="UP000313359">
    <property type="component" value="Unassembled WGS sequence"/>
</dbReference>
<evidence type="ECO:0000313" key="2">
    <source>
        <dbReference type="EMBL" id="RPD56447.1"/>
    </source>
</evidence>
<sequence>MEDFAIAIQETSIHDLILATSIDRSYLYRSFDSGWSALNRSESDVSDTPESRPALPVATRSEREDSRVRTVRAPKPPRPLSAEEQMMEDFDVAAYTRRLVNALPSLQKIEIVIRRPRNQGRRVATLAGDGSRTVEYVEYDK</sequence>
<keyword evidence="3" id="KW-1185">Reference proteome</keyword>
<gene>
    <name evidence="2" type="ORF">L227DRAFT_259028</name>
</gene>
<evidence type="ECO:0000256" key="1">
    <source>
        <dbReference type="SAM" id="MobiDB-lite"/>
    </source>
</evidence>
<reference evidence="2" key="1">
    <citation type="journal article" date="2018" name="Genome Biol. Evol.">
        <title>Genomics and development of Lentinus tigrinus, a white-rot wood-decaying mushroom with dimorphic fruiting bodies.</title>
        <authorList>
            <person name="Wu B."/>
            <person name="Xu Z."/>
            <person name="Knudson A."/>
            <person name="Carlson A."/>
            <person name="Chen N."/>
            <person name="Kovaka S."/>
            <person name="LaButti K."/>
            <person name="Lipzen A."/>
            <person name="Pennachio C."/>
            <person name="Riley R."/>
            <person name="Schakwitz W."/>
            <person name="Umezawa K."/>
            <person name="Ohm R.A."/>
            <person name="Grigoriev I.V."/>
            <person name="Nagy L.G."/>
            <person name="Gibbons J."/>
            <person name="Hibbett D."/>
        </authorList>
    </citation>
    <scope>NUCLEOTIDE SEQUENCE [LARGE SCALE GENOMIC DNA]</scope>
    <source>
        <strain evidence="2">ALCF2SS1-6</strain>
    </source>
</reference>
<dbReference type="AlphaFoldDB" id="A0A5C2RZF5"/>
<dbReference type="EMBL" id="ML122288">
    <property type="protein sequence ID" value="RPD56447.1"/>
    <property type="molecule type" value="Genomic_DNA"/>
</dbReference>